<evidence type="ECO:0000313" key="2">
    <source>
        <dbReference type="Proteomes" id="UP000692954"/>
    </source>
</evidence>
<dbReference type="AlphaFoldDB" id="A0A8S1RR90"/>
<comment type="caution">
    <text evidence="1">The sequence shown here is derived from an EMBL/GenBank/DDBJ whole genome shotgun (WGS) entry which is preliminary data.</text>
</comment>
<organism evidence="1 2">
    <name type="scientific">Paramecium sonneborni</name>
    <dbReference type="NCBI Taxonomy" id="65129"/>
    <lineage>
        <taxon>Eukaryota</taxon>
        <taxon>Sar</taxon>
        <taxon>Alveolata</taxon>
        <taxon>Ciliophora</taxon>
        <taxon>Intramacronucleata</taxon>
        <taxon>Oligohymenophorea</taxon>
        <taxon>Peniculida</taxon>
        <taxon>Parameciidae</taxon>
        <taxon>Paramecium</taxon>
    </lineage>
</organism>
<gene>
    <name evidence="1" type="ORF">PSON_ATCC_30995.1.T2020005</name>
</gene>
<sequence>MDYIKDHKQHQCYSVCASMTYQMNGEPEFSGKPLE</sequence>
<evidence type="ECO:0000313" key="1">
    <source>
        <dbReference type="EMBL" id="CAD8128974.1"/>
    </source>
</evidence>
<accession>A0A8S1RR90</accession>
<dbReference type="Proteomes" id="UP000692954">
    <property type="component" value="Unassembled WGS sequence"/>
</dbReference>
<name>A0A8S1RR90_9CILI</name>
<dbReference type="EMBL" id="CAJJDN010000202">
    <property type="protein sequence ID" value="CAD8128974.1"/>
    <property type="molecule type" value="Genomic_DNA"/>
</dbReference>
<reference evidence="1" key="1">
    <citation type="submission" date="2021-01" db="EMBL/GenBank/DDBJ databases">
        <authorList>
            <consortium name="Genoscope - CEA"/>
            <person name="William W."/>
        </authorList>
    </citation>
    <scope>NUCLEOTIDE SEQUENCE</scope>
</reference>
<proteinExistence type="predicted"/>
<keyword evidence="2" id="KW-1185">Reference proteome</keyword>
<protein>
    <submittedName>
        <fullName evidence="1">Uncharacterized protein</fullName>
    </submittedName>
</protein>